<evidence type="ECO:0000256" key="2">
    <source>
        <dbReference type="ARBA" id="ARBA00022475"/>
    </source>
</evidence>
<feature type="domain" description="DUF2179" evidence="7">
    <location>
        <begin position="118"/>
        <end position="164"/>
    </location>
</feature>
<keyword evidence="5 6" id="KW-0472">Membrane</keyword>
<keyword evidence="2 6" id="KW-1003">Cell membrane</keyword>
<dbReference type="EMBL" id="CP036263">
    <property type="protein sequence ID" value="QDS99548.1"/>
    <property type="molecule type" value="Genomic_DNA"/>
</dbReference>
<dbReference type="Proteomes" id="UP000319852">
    <property type="component" value="Chromosome"/>
</dbReference>
<comment type="subcellular location">
    <subcellularLocation>
        <location evidence="1 6">Cell membrane</location>
        <topology evidence="1 6">Multi-pass membrane protein</topology>
    </subcellularLocation>
</comment>
<dbReference type="AlphaFoldDB" id="A0A517MXD8"/>
<name>A0A517MXD8_9BACT</name>
<dbReference type="InterPro" id="IPR044035">
    <property type="entry name" value="DUF5698"/>
</dbReference>
<proteinExistence type="inferred from homology"/>
<keyword evidence="10" id="KW-1185">Reference proteome</keyword>
<evidence type="ECO:0000256" key="3">
    <source>
        <dbReference type="ARBA" id="ARBA00022692"/>
    </source>
</evidence>
<keyword evidence="4 6" id="KW-1133">Transmembrane helix</keyword>
<feature type="transmembrane region" description="Helical" evidence="6">
    <location>
        <begin position="39"/>
        <end position="59"/>
    </location>
</feature>
<evidence type="ECO:0000259" key="7">
    <source>
        <dbReference type="Pfam" id="PF10035"/>
    </source>
</evidence>
<dbReference type="KEGG" id="amob:HG15A2_28720"/>
<evidence type="ECO:0000259" key="8">
    <source>
        <dbReference type="Pfam" id="PF18955"/>
    </source>
</evidence>
<dbReference type="OrthoDB" id="264845at2"/>
<feature type="transmembrane region" description="Helical" evidence="6">
    <location>
        <begin position="6"/>
        <end position="27"/>
    </location>
</feature>
<dbReference type="PANTHER" id="PTHR40060:SF1">
    <property type="entry name" value="UPF0316 PROTEIN YEBE"/>
    <property type="match status" value="1"/>
</dbReference>
<dbReference type="RefSeq" id="WP_145060756.1">
    <property type="nucleotide sequence ID" value="NZ_CP036263.1"/>
</dbReference>
<protein>
    <recommendedName>
        <fullName evidence="6">UPF0316 protein HG15A2_28720</fullName>
    </recommendedName>
</protein>
<accession>A0A517MXD8</accession>
<sequence>MDGWGMLISSAVLIFALRVVDVSLGALRISMLFRGRRGLAGLFGFFESLVWLIAAALVLGNLSSPIQFVAYACGYAAGTMLGSTMEKWLAIGDALVRIVTPSGSPELTSLMRDAGYYMTTVDAKGRDGDVQVSLSVVPRRAAPRLMTMARNANPEAFITYEETTPFRLATMPAVSVRK</sequence>
<evidence type="ECO:0000256" key="1">
    <source>
        <dbReference type="ARBA" id="ARBA00004651"/>
    </source>
</evidence>
<keyword evidence="3 6" id="KW-0812">Transmembrane</keyword>
<dbReference type="HAMAP" id="MF_01515">
    <property type="entry name" value="UPF0316"/>
    <property type="match status" value="1"/>
</dbReference>
<dbReference type="GO" id="GO:0005886">
    <property type="term" value="C:plasma membrane"/>
    <property type="evidence" value="ECO:0007669"/>
    <property type="project" value="UniProtKB-SubCell"/>
</dbReference>
<dbReference type="CDD" id="cd16381">
    <property type="entry name" value="YitT_C_like_1"/>
    <property type="match status" value="1"/>
</dbReference>
<evidence type="ECO:0000256" key="4">
    <source>
        <dbReference type="ARBA" id="ARBA00022989"/>
    </source>
</evidence>
<evidence type="ECO:0000313" key="9">
    <source>
        <dbReference type="EMBL" id="QDS99548.1"/>
    </source>
</evidence>
<reference evidence="9 10" key="1">
    <citation type="submission" date="2019-02" db="EMBL/GenBank/DDBJ databases">
        <title>Deep-cultivation of Planctomycetes and their phenomic and genomic characterization uncovers novel biology.</title>
        <authorList>
            <person name="Wiegand S."/>
            <person name="Jogler M."/>
            <person name="Boedeker C."/>
            <person name="Pinto D."/>
            <person name="Vollmers J."/>
            <person name="Rivas-Marin E."/>
            <person name="Kohn T."/>
            <person name="Peeters S.H."/>
            <person name="Heuer A."/>
            <person name="Rast P."/>
            <person name="Oberbeckmann S."/>
            <person name="Bunk B."/>
            <person name="Jeske O."/>
            <person name="Meyerdierks A."/>
            <person name="Storesund J.E."/>
            <person name="Kallscheuer N."/>
            <person name="Luecker S."/>
            <person name="Lage O.M."/>
            <person name="Pohl T."/>
            <person name="Merkel B.J."/>
            <person name="Hornburger P."/>
            <person name="Mueller R.-W."/>
            <person name="Bruemmer F."/>
            <person name="Labrenz M."/>
            <person name="Spormann A.M."/>
            <person name="Op den Camp H."/>
            <person name="Overmann J."/>
            <person name="Amann R."/>
            <person name="Jetten M.S.M."/>
            <person name="Mascher T."/>
            <person name="Medema M.H."/>
            <person name="Devos D.P."/>
            <person name="Kaster A.-K."/>
            <person name="Ovreas L."/>
            <person name="Rohde M."/>
            <person name="Galperin M.Y."/>
            <person name="Jogler C."/>
        </authorList>
    </citation>
    <scope>NUCLEOTIDE SEQUENCE [LARGE SCALE GENOMIC DNA]</scope>
    <source>
        <strain evidence="9 10">HG15A2</strain>
    </source>
</reference>
<dbReference type="Pfam" id="PF18955">
    <property type="entry name" value="DUF5698"/>
    <property type="match status" value="1"/>
</dbReference>
<feature type="domain" description="DUF5698" evidence="8">
    <location>
        <begin position="27"/>
        <end position="82"/>
    </location>
</feature>
<dbReference type="InterPro" id="IPR019264">
    <property type="entry name" value="DUF2179"/>
</dbReference>
<evidence type="ECO:0000313" key="10">
    <source>
        <dbReference type="Proteomes" id="UP000319852"/>
    </source>
</evidence>
<dbReference type="Pfam" id="PF10035">
    <property type="entry name" value="DUF2179"/>
    <property type="match status" value="1"/>
</dbReference>
<evidence type="ECO:0000256" key="6">
    <source>
        <dbReference type="HAMAP-Rule" id="MF_01515"/>
    </source>
</evidence>
<evidence type="ECO:0000256" key="5">
    <source>
        <dbReference type="ARBA" id="ARBA00023136"/>
    </source>
</evidence>
<dbReference type="PANTHER" id="PTHR40060">
    <property type="entry name" value="UPF0316 PROTEIN YEBE"/>
    <property type="match status" value="1"/>
</dbReference>
<dbReference type="InterPro" id="IPR022930">
    <property type="entry name" value="UPF0316"/>
</dbReference>
<gene>
    <name evidence="9" type="ORF">HG15A2_28720</name>
</gene>
<organism evidence="9 10">
    <name type="scientific">Adhaeretor mobilis</name>
    <dbReference type="NCBI Taxonomy" id="1930276"/>
    <lineage>
        <taxon>Bacteria</taxon>
        <taxon>Pseudomonadati</taxon>
        <taxon>Planctomycetota</taxon>
        <taxon>Planctomycetia</taxon>
        <taxon>Pirellulales</taxon>
        <taxon>Lacipirellulaceae</taxon>
        <taxon>Adhaeretor</taxon>
    </lineage>
</organism>
<comment type="similarity">
    <text evidence="6">Belongs to the UPF0316 family.</text>
</comment>